<dbReference type="EMBL" id="LR134266">
    <property type="protein sequence ID" value="VED66314.1"/>
    <property type="molecule type" value="Genomic_DNA"/>
</dbReference>
<gene>
    <name evidence="1" type="ORF">NCTC3166_00080</name>
</gene>
<sequence>MDTSIHYTCLTEAELATIDGGASVFDSAKFIVQTWNILYNSGRDFGRSIINGIMH</sequence>
<protein>
    <recommendedName>
        <fullName evidence="3">Alcohol dehydrogenase</fullName>
    </recommendedName>
</protein>
<organism evidence="1 2">
    <name type="scientific">Streptococcus viridans</name>
    <dbReference type="NCBI Taxonomy" id="78535"/>
    <lineage>
        <taxon>Bacteria</taxon>
        <taxon>Bacillati</taxon>
        <taxon>Bacillota</taxon>
        <taxon>Bacilli</taxon>
        <taxon>Lactobacillales</taxon>
        <taxon>Streptococcaceae</taxon>
        <taxon>Streptococcus</taxon>
    </lineage>
</organism>
<keyword evidence="2" id="KW-1185">Reference proteome</keyword>
<dbReference type="RefSeq" id="WP_023024913.1">
    <property type="nucleotide sequence ID" value="NZ_LR134266.1"/>
</dbReference>
<evidence type="ECO:0000313" key="1">
    <source>
        <dbReference type="EMBL" id="VED66314.1"/>
    </source>
</evidence>
<proteinExistence type="predicted"/>
<evidence type="ECO:0008006" key="3">
    <source>
        <dbReference type="Google" id="ProtNLM"/>
    </source>
</evidence>
<accession>A0A447Z201</accession>
<dbReference type="Proteomes" id="UP000270025">
    <property type="component" value="Chromosome"/>
</dbReference>
<reference evidence="1 2" key="1">
    <citation type="submission" date="2018-12" db="EMBL/GenBank/DDBJ databases">
        <authorList>
            <consortium name="Pathogen Informatics"/>
        </authorList>
    </citation>
    <scope>NUCLEOTIDE SEQUENCE [LARGE SCALE GENOMIC DNA]</scope>
    <source>
        <strain evidence="1 2">NCTC3166</strain>
    </source>
</reference>
<name>A0A447Z201_9STRE</name>
<dbReference type="AlphaFoldDB" id="A0A447Z201"/>
<evidence type="ECO:0000313" key="2">
    <source>
        <dbReference type="Proteomes" id="UP000270025"/>
    </source>
</evidence>
<dbReference type="KEGG" id="svf:NCTC3166_00080"/>